<dbReference type="CDD" id="cd06170">
    <property type="entry name" value="LuxR_C_like"/>
    <property type="match status" value="1"/>
</dbReference>
<keyword evidence="2" id="KW-0067">ATP-binding</keyword>
<dbReference type="EMBL" id="JBFAIH010000001">
    <property type="protein sequence ID" value="MEV0361745.1"/>
    <property type="molecule type" value="Genomic_DNA"/>
</dbReference>
<dbReference type="PANTHER" id="PTHR16305">
    <property type="entry name" value="TESTICULAR SOLUBLE ADENYLYL CYCLASE"/>
    <property type="match status" value="1"/>
</dbReference>
<dbReference type="Gene3D" id="1.25.40.10">
    <property type="entry name" value="Tetratricopeptide repeat domain"/>
    <property type="match status" value="1"/>
</dbReference>
<dbReference type="Pfam" id="PF13191">
    <property type="entry name" value="AAA_16"/>
    <property type="match status" value="1"/>
</dbReference>
<evidence type="ECO:0000313" key="5">
    <source>
        <dbReference type="Proteomes" id="UP001551658"/>
    </source>
</evidence>
<dbReference type="Pfam" id="PF00196">
    <property type="entry name" value="GerE"/>
    <property type="match status" value="1"/>
</dbReference>
<accession>A0ABV3F220</accession>
<dbReference type="SUPFAM" id="SSF46894">
    <property type="entry name" value="C-terminal effector domain of the bipartite response regulators"/>
    <property type="match status" value="1"/>
</dbReference>
<sequence>MTNVLIADTSGADDGGELVGRGGELTELSDFLDGAAARGGARLLVGDPGVGKTRLLQAAAAMAVQKGFQVLTASGVQFEADISYSGLNQILLPLVADIDGLAAPLREALTVALGLGEGVAPRALVVCNAALELLSRASRTRPVAVMVDDLPWLDPASAAALGFIARRLPGTHVCLLASFRTGQAGIFERSGLSEVEVLPLNRVDSMRLVAGRHPTLSARARQRLLDEAGGNPLALVELAHGLAVSDAAPAGIVPEVLPLTSRLESSFAFRIADLPDRTRQALLLIALDGRRELGLLMRSGLGLADIAPAESTGFISVTLATMAVHFRHPLMRSAVVDQSTSDERRNAHRAIAENLHDEPERRAWHLAEAAVGPDEDIAAQLEQVARSVLSRGDATAAINALTRAAQLSPDRRDHSRRLAEAAYLRADVTGELDSASQLLAAARRIDPEASGSLHAAAAGAYMLVNGDGDVDTAYRVLLGAIQSAGQDWSADNTELVEALSTLLLICWWAGNPDYWPPLFEAIDRLEPEPPELLLIQSRTFPDTARIRPGDRERLAALIARQDEEFEPNRIIRVNTSSVYVDLLGGCRAGAWRLIEDGRIGGAVRSSLGAYMHLLLDDFGTGRWAEAQQLADEALAVCRASNYNFIVYYFLFHQALLAAVRGEAERAYAWADELTLVTTQRNAAGAERFGHHARTLAAAGQGDWEACYRYACLLSPAGEFAPYTPHALWVAFDLVQAAIHTGRHREARAHVEAMIAADPPAISPRFAMLTVGAQALVSQGADADRLFAAALDMPEASRWPFDLARIQLAYGERLRRGLAIGPAREILHEALATFERLGAAPWAARAREELRAAGVAPSKAAKDDIEPAGLTVQERAIAELAAEGLSNKQIAERLFLSPRTVGGHLYRLFPKLGITRRAALRDALRSASPGDSGAVSPTERQ</sequence>
<dbReference type="Proteomes" id="UP001551658">
    <property type="component" value="Unassembled WGS sequence"/>
</dbReference>
<dbReference type="InterPro" id="IPR016032">
    <property type="entry name" value="Sig_transdc_resp-reg_C-effctor"/>
</dbReference>
<dbReference type="RefSeq" id="WP_357973004.1">
    <property type="nucleotide sequence ID" value="NZ_JBFAIH010000001.1"/>
</dbReference>
<keyword evidence="5" id="KW-1185">Reference proteome</keyword>
<evidence type="ECO:0000256" key="2">
    <source>
        <dbReference type="ARBA" id="ARBA00022840"/>
    </source>
</evidence>
<dbReference type="SUPFAM" id="SSF52540">
    <property type="entry name" value="P-loop containing nucleoside triphosphate hydrolases"/>
    <property type="match status" value="1"/>
</dbReference>
<protein>
    <submittedName>
        <fullName evidence="4">AAA family ATPase</fullName>
    </submittedName>
</protein>
<dbReference type="PANTHER" id="PTHR16305:SF35">
    <property type="entry name" value="TRANSCRIPTIONAL ACTIVATOR DOMAIN"/>
    <property type="match status" value="1"/>
</dbReference>
<name>A0ABV3F220_9NOCA</name>
<comment type="caution">
    <text evidence="4">The sequence shown here is derived from an EMBL/GenBank/DDBJ whole genome shotgun (WGS) entry which is preliminary data.</text>
</comment>
<organism evidence="4 5">
    <name type="scientific">Nocardia fusca</name>
    <dbReference type="NCBI Taxonomy" id="941183"/>
    <lineage>
        <taxon>Bacteria</taxon>
        <taxon>Bacillati</taxon>
        <taxon>Actinomycetota</taxon>
        <taxon>Actinomycetes</taxon>
        <taxon>Mycobacteriales</taxon>
        <taxon>Nocardiaceae</taxon>
        <taxon>Nocardia</taxon>
    </lineage>
</organism>
<dbReference type="PROSITE" id="PS00622">
    <property type="entry name" value="HTH_LUXR_1"/>
    <property type="match status" value="1"/>
</dbReference>
<dbReference type="PROSITE" id="PS50043">
    <property type="entry name" value="HTH_LUXR_2"/>
    <property type="match status" value="1"/>
</dbReference>
<keyword evidence="1" id="KW-0547">Nucleotide-binding</keyword>
<evidence type="ECO:0000256" key="1">
    <source>
        <dbReference type="ARBA" id="ARBA00022741"/>
    </source>
</evidence>
<dbReference type="InterPro" id="IPR041664">
    <property type="entry name" value="AAA_16"/>
</dbReference>
<dbReference type="PRINTS" id="PR00038">
    <property type="entry name" value="HTHLUXR"/>
</dbReference>
<gene>
    <name evidence="4" type="ORF">AB0H72_03500</name>
</gene>
<proteinExistence type="predicted"/>
<evidence type="ECO:0000259" key="3">
    <source>
        <dbReference type="PROSITE" id="PS50043"/>
    </source>
</evidence>
<dbReference type="Gene3D" id="1.10.10.10">
    <property type="entry name" value="Winged helix-like DNA-binding domain superfamily/Winged helix DNA-binding domain"/>
    <property type="match status" value="1"/>
</dbReference>
<dbReference type="InterPro" id="IPR036388">
    <property type="entry name" value="WH-like_DNA-bd_sf"/>
</dbReference>
<dbReference type="InterPro" id="IPR011990">
    <property type="entry name" value="TPR-like_helical_dom_sf"/>
</dbReference>
<reference evidence="4 5" key="1">
    <citation type="submission" date="2024-06" db="EMBL/GenBank/DDBJ databases">
        <title>The Natural Products Discovery Center: Release of the First 8490 Sequenced Strains for Exploring Actinobacteria Biosynthetic Diversity.</title>
        <authorList>
            <person name="Kalkreuter E."/>
            <person name="Kautsar S.A."/>
            <person name="Yang D."/>
            <person name="Bader C.D."/>
            <person name="Teijaro C.N."/>
            <person name="Fluegel L."/>
            <person name="Davis C.M."/>
            <person name="Simpson J.R."/>
            <person name="Lauterbach L."/>
            <person name="Steele A.D."/>
            <person name="Gui C."/>
            <person name="Meng S."/>
            <person name="Li G."/>
            <person name="Viehrig K."/>
            <person name="Ye F."/>
            <person name="Su P."/>
            <person name="Kiefer A.F."/>
            <person name="Nichols A."/>
            <person name="Cepeda A.J."/>
            <person name="Yan W."/>
            <person name="Fan B."/>
            <person name="Jiang Y."/>
            <person name="Adhikari A."/>
            <person name="Zheng C.-J."/>
            <person name="Schuster L."/>
            <person name="Cowan T.M."/>
            <person name="Smanski M.J."/>
            <person name="Chevrette M.G."/>
            <person name="De Carvalho L.P.S."/>
            <person name="Shen B."/>
        </authorList>
    </citation>
    <scope>NUCLEOTIDE SEQUENCE [LARGE SCALE GENOMIC DNA]</scope>
    <source>
        <strain evidence="4 5">NPDC050671</strain>
    </source>
</reference>
<dbReference type="SMART" id="SM00421">
    <property type="entry name" value="HTH_LUXR"/>
    <property type="match status" value="1"/>
</dbReference>
<feature type="domain" description="HTH luxR-type" evidence="3">
    <location>
        <begin position="862"/>
        <end position="927"/>
    </location>
</feature>
<evidence type="ECO:0000313" key="4">
    <source>
        <dbReference type="EMBL" id="MEV0361745.1"/>
    </source>
</evidence>
<dbReference type="InterPro" id="IPR000792">
    <property type="entry name" value="Tscrpt_reg_LuxR_C"/>
</dbReference>
<dbReference type="InterPro" id="IPR027417">
    <property type="entry name" value="P-loop_NTPase"/>
</dbReference>